<sequence>MKIAQLIFFGFLFVLVLFSLTTWINYRQMEAVKDNTEFVSHSATVVRQSNRFQRNILNIVSSLRAYFLTGDSTFIQTFQSAAQENEGILVELTTGADPAQVPGLHRVQSLNKSWTSEFTSILDDVRRKAVSSRDPVDLSAVYKNEFPIIAKGDVAEDLQNEVRNFINEEYKRREVRKKQLAESIRTTRRLSFGLTLCSIVIGLVIAGFLTYTISRRILRLVNMSNTIAKGNYKVQVEPGRDELGRLAISLNHMAQVLDANISELKRKNAELDQFAHIVSHDLKSPLRGIGNVVTWIEEDHGAELTPKVQEYLGLVKGRLTRAENLIGGILTYARVGKEQQHRESVDLRELLQEVLENQALRPGTVVSLPPTLPVLLTERLPLFQVFSNLVSNALKYNDKEEPRLAIWHEEEGDRYFFYVQDNGPGISPTYHRKIFQIFQTLQATEVPDSTGVGLAIVKKILDARQETIQVTSQDGQGSTFSFTWKKTETWKK</sequence>
<keyword evidence="7" id="KW-1133">Transmembrane helix</keyword>
<comment type="caution">
    <text evidence="10">The sequence shown here is derived from an EMBL/GenBank/DDBJ whole genome shotgun (WGS) entry which is preliminary data.</text>
</comment>
<dbReference type="SUPFAM" id="SSF158472">
    <property type="entry name" value="HAMP domain-like"/>
    <property type="match status" value="1"/>
</dbReference>
<accession>A0A4R4DZN5</accession>
<dbReference type="InterPro" id="IPR007891">
    <property type="entry name" value="CHASE3"/>
</dbReference>
<dbReference type="SUPFAM" id="SSF47384">
    <property type="entry name" value="Homodimeric domain of signal transducing histidine kinase"/>
    <property type="match status" value="1"/>
</dbReference>
<dbReference type="RefSeq" id="WP_131852382.1">
    <property type="nucleotide sequence ID" value="NZ_SKFH01000018.1"/>
</dbReference>
<evidence type="ECO:0000259" key="8">
    <source>
        <dbReference type="PROSITE" id="PS50109"/>
    </source>
</evidence>
<dbReference type="Gene3D" id="6.10.340.10">
    <property type="match status" value="1"/>
</dbReference>
<feature type="domain" description="Histidine kinase" evidence="8">
    <location>
        <begin position="277"/>
        <end position="488"/>
    </location>
</feature>
<feature type="transmembrane region" description="Helical" evidence="7">
    <location>
        <begin position="6"/>
        <end position="26"/>
    </location>
</feature>
<dbReference type="Gene3D" id="3.30.565.10">
    <property type="entry name" value="Histidine kinase-like ATPase, C-terminal domain"/>
    <property type="match status" value="1"/>
</dbReference>
<reference evidence="10 11" key="1">
    <citation type="submission" date="2019-03" db="EMBL/GenBank/DDBJ databases">
        <authorList>
            <person name="Kim M.K.M."/>
        </authorList>
    </citation>
    <scope>NUCLEOTIDE SEQUENCE [LARGE SCALE GENOMIC DNA]</scope>
    <source>
        <strain evidence="10 11">17J68-15</strain>
    </source>
</reference>
<evidence type="ECO:0000256" key="3">
    <source>
        <dbReference type="ARBA" id="ARBA00012438"/>
    </source>
</evidence>
<feature type="transmembrane region" description="Helical" evidence="7">
    <location>
        <begin position="192"/>
        <end position="213"/>
    </location>
</feature>
<dbReference type="InterPro" id="IPR036890">
    <property type="entry name" value="HATPase_C_sf"/>
</dbReference>
<feature type="domain" description="HAMP" evidence="9">
    <location>
        <begin position="211"/>
        <end position="262"/>
    </location>
</feature>
<dbReference type="Proteomes" id="UP000295164">
    <property type="component" value="Unassembled WGS sequence"/>
</dbReference>
<evidence type="ECO:0000256" key="6">
    <source>
        <dbReference type="ARBA" id="ARBA00022777"/>
    </source>
</evidence>
<dbReference type="InterPro" id="IPR003594">
    <property type="entry name" value="HATPase_dom"/>
</dbReference>
<dbReference type="GO" id="GO:0030295">
    <property type="term" value="F:protein kinase activator activity"/>
    <property type="evidence" value="ECO:0007669"/>
    <property type="project" value="TreeGrafter"/>
</dbReference>
<keyword evidence="4" id="KW-0597">Phosphoprotein</keyword>
<dbReference type="SMART" id="SM00388">
    <property type="entry name" value="HisKA"/>
    <property type="match status" value="1"/>
</dbReference>
<dbReference type="Gene3D" id="1.10.287.130">
    <property type="match status" value="1"/>
</dbReference>
<dbReference type="SMART" id="SM00304">
    <property type="entry name" value="HAMP"/>
    <property type="match status" value="1"/>
</dbReference>
<evidence type="ECO:0000256" key="1">
    <source>
        <dbReference type="ARBA" id="ARBA00000085"/>
    </source>
</evidence>
<comment type="subcellular location">
    <subcellularLocation>
        <location evidence="2">Membrane</location>
    </subcellularLocation>
</comment>
<organism evidence="10 11">
    <name type="scientific">Flaviaesturariibacter aridisoli</name>
    <dbReference type="NCBI Taxonomy" id="2545761"/>
    <lineage>
        <taxon>Bacteria</taxon>
        <taxon>Pseudomonadati</taxon>
        <taxon>Bacteroidota</taxon>
        <taxon>Chitinophagia</taxon>
        <taxon>Chitinophagales</taxon>
        <taxon>Chitinophagaceae</taxon>
        <taxon>Flaviaestuariibacter</taxon>
    </lineage>
</organism>
<dbReference type="Pfam" id="PF05227">
    <property type="entry name" value="CHASE3"/>
    <property type="match status" value="1"/>
</dbReference>
<keyword evidence="6" id="KW-0418">Kinase</keyword>
<dbReference type="CDD" id="cd00082">
    <property type="entry name" value="HisKA"/>
    <property type="match status" value="1"/>
</dbReference>
<dbReference type="EMBL" id="SKFH01000018">
    <property type="protein sequence ID" value="TCZ69910.1"/>
    <property type="molecule type" value="Genomic_DNA"/>
</dbReference>
<comment type="catalytic activity">
    <reaction evidence="1">
        <text>ATP + protein L-histidine = ADP + protein N-phospho-L-histidine.</text>
        <dbReference type="EC" id="2.7.13.3"/>
    </reaction>
</comment>
<dbReference type="Pfam" id="PF00672">
    <property type="entry name" value="HAMP"/>
    <property type="match status" value="1"/>
</dbReference>
<dbReference type="InterPro" id="IPR003661">
    <property type="entry name" value="HisK_dim/P_dom"/>
</dbReference>
<dbReference type="PANTHER" id="PTHR42878">
    <property type="entry name" value="TWO-COMPONENT HISTIDINE KINASE"/>
    <property type="match status" value="1"/>
</dbReference>
<dbReference type="PANTHER" id="PTHR42878:SF15">
    <property type="entry name" value="BACTERIOPHYTOCHROME"/>
    <property type="match status" value="1"/>
</dbReference>
<dbReference type="GO" id="GO:0000156">
    <property type="term" value="F:phosphorelay response regulator activity"/>
    <property type="evidence" value="ECO:0007669"/>
    <property type="project" value="TreeGrafter"/>
</dbReference>
<evidence type="ECO:0000313" key="10">
    <source>
        <dbReference type="EMBL" id="TCZ69910.1"/>
    </source>
</evidence>
<dbReference type="PROSITE" id="PS50885">
    <property type="entry name" value="HAMP"/>
    <property type="match status" value="1"/>
</dbReference>
<dbReference type="CDD" id="cd06225">
    <property type="entry name" value="HAMP"/>
    <property type="match status" value="1"/>
</dbReference>
<evidence type="ECO:0000256" key="7">
    <source>
        <dbReference type="SAM" id="Phobius"/>
    </source>
</evidence>
<keyword evidence="5" id="KW-0808">Transferase</keyword>
<dbReference type="PROSITE" id="PS50109">
    <property type="entry name" value="HIS_KIN"/>
    <property type="match status" value="1"/>
</dbReference>
<dbReference type="SMART" id="SM00387">
    <property type="entry name" value="HATPase_c"/>
    <property type="match status" value="1"/>
</dbReference>
<dbReference type="InterPro" id="IPR005467">
    <property type="entry name" value="His_kinase_dom"/>
</dbReference>
<name>A0A4R4DZN5_9BACT</name>
<proteinExistence type="predicted"/>
<dbReference type="InterPro" id="IPR004358">
    <property type="entry name" value="Sig_transdc_His_kin-like_C"/>
</dbReference>
<dbReference type="OrthoDB" id="9766459at2"/>
<dbReference type="InterPro" id="IPR003660">
    <property type="entry name" value="HAMP_dom"/>
</dbReference>
<evidence type="ECO:0000256" key="2">
    <source>
        <dbReference type="ARBA" id="ARBA00004370"/>
    </source>
</evidence>
<dbReference type="GO" id="GO:0000155">
    <property type="term" value="F:phosphorelay sensor kinase activity"/>
    <property type="evidence" value="ECO:0007669"/>
    <property type="project" value="InterPro"/>
</dbReference>
<dbReference type="AlphaFoldDB" id="A0A4R4DZN5"/>
<evidence type="ECO:0000256" key="5">
    <source>
        <dbReference type="ARBA" id="ARBA00022679"/>
    </source>
</evidence>
<dbReference type="PRINTS" id="PR00344">
    <property type="entry name" value="BCTRLSENSOR"/>
</dbReference>
<protein>
    <recommendedName>
        <fullName evidence="3">histidine kinase</fullName>
        <ecNumber evidence="3">2.7.13.3</ecNumber>
    </recommendedName>
</protein>
<dbReference type="EC" id="2.7.13.3" evidence="3"/>
<evidence type="ECO:0000256" key="4">
    <source>
        <dbReference type="ARBA" id="ARBA00022553"/>
    </source>
</evidence>
<dbReference type="SUPFAM" id="SSF55874">
    <property type="entry name" value="ATPase domain of HSP90 chaperone/DNA topoisomerase II/histidine kinase"/>
    <property type="match status" value="1"/>
</dbReference>
<dbReference type="GO" id="GO:0016020">
    <property type="term" value="C:membrane"/>
    <property type="evidence" value="ECO:0007669"/>
    <property type="project" value="UniProtKB-SubCell"/>
</dbReference>
<dbReference type="Pfam" id="PF02518">
    <property type="entry name" value="HATPase_c"/>
    <property type="match status" value="1"/>
</dbReference>
<evidence type="ECO:0000259" key="9">
    <source>
        <dbReference type="PROSITE" id="PS50885"/>
    </source>
</evidence>
<keyword evidence="7" id="KW-0472">Membrane</keyword>
<dbReference type="InterPro" id="IPR050351">
    <property type="entry name" value="BphY/WalK/GraS-like"/>
</dbReference>
<dbReference type="Pfam" id="PF00512">
    <property type="entry name" value="HisKA"/>
    <property type="match status" value="1"/>
</dbReference>
<dbReference type="GO" id="GO:0007234">
    <property type="term" value="P:osmosensory signaling via phosphorelay pathway"/>
    <property type="evidence" value="ECO:0007669"/>
    <property type="project" value="TreeGrafter"/>
</dbReference>
<keyword evidence="11" id="KW-1185">Reference proteome</keyword>
<keyword evidence="7" id="KW-0812">Transmembrane</keyword>
<gene>
    <name evidence="10" type="ORF">E0486_11780</name>
</gene>
<evidence type="ECO:0000313" key="11">
    <source>
        <dbReference type="Proteomes" id="UP000295164"/>
    </source>
</evidence>
<dbReference type="InterPro" id="IPR036097">
    <property type="entry name" value="HisK_dim/P_sf"/>
</dbReference>